<keyword evidence="3" id="KW-0472">Membrane</keyword>
<protein>
    <submittedName>
        <fullName evidence="4">Uncharacterized protein</fullName>
    </submittedName>
</protein>
<keyword evidence="3" id="KW-1133">Transmembrane helix</keyword>
<reference evidence="4" key="1">
    <citation type="submission" date="2023-07" db="EMBL/GenBank/DDBJ databases">
        <title>Chromosome-level Genome Assembly of Striped Snakehead (Channa striata).</title>
        <authorList>
            <person name="Liu H."/>
        </authorList>
    </citation>
    <scope>NUCLEOTIDE SEQUENCE</scope>
    <source>
        <strain evidence="4">Gz</strain>
        <tissue evidence="4">Muscle</tissue>
    </source>
</reference>
<comment type="similarity">
    <text evidence="1">Belongs to the apolipoprotein L family.</text>
</comment>
<dbReference type="PANTHER" id="PTHR14096">
    <property type="entry name" value="APOLIPOPROTEIN L"/>
    <property type="match status" value="1"/>
</dbReference>
<keyword evidence="5" id="KW-1185">Reference proteome</keyword>
<feature type="compositionally biased region" description="Polar residues" evidence="2">
    <location>
        <begin position="237"/>
        <end position="247"/>
    </location>
</feature>
<dbReference type="GO" id="GO:0042157">
    <property type="term" value="P:lipoprotein metabolic process"/>
    <property type="evidence" value="ECO:0007669"/>
    <property type="project" value="InterPro"/>
</dbReference>
<feature type="compositionally biased region" description="Basic and acidic residues" evidence="2">
    <location>
        <begin position="196"/>
        <end position="210"/>
    </location>
</feature>
<dbReference type="GO" id="GO:0005576">
    <property type="term" value="C:extracellular region"/>
    <property type="evidence" value="ECO:0007669"/>
    <property type="project" value="InterPro"/>
</dbReference>
<feature type="compositionally biased region" description="Polar residues" evidence="2">
    <location>
        <begin position="124"/>
        <end position="135"/>
    </location>
</feature>
<evidence type="ECO:0000256" key="3">
    <source>
        <dbReference type="SAM" id="Phobius"/>
    </source>
</evidence>
<feature type="compositionally biased region" description="Low complexity" evidence="2">
    <location>
        <begin position="430"/>
        <end position="448"/>
    </location>
</feature>
<dbReference type="GO" id="GO:0016020">
    <property type="term" value="C:membrane"/>
    <property type="evidence" value="ECO:0007669"/>
    <property type="project" value="TreeGrafter"/>
</dbReference>
<accession>A0AA88MAK3</accession>
<feature type="region of interest" description="Disordered" evidence="2">
    <location>
        <begin position="427"/>
        <end position="452"/>
    </location>
</feature>
<evidence type="ECO:0000256" key="2">
    <source>
        <dbReference type="SAM" id="MobiDB-lite"/>
    </source>
</evidence>
<dbReference type="GO" id="GO:0008289">
    <property type="term" value="F:lipid binding"/>
    <property type="evidence" value="ECO:0007669"/>
    <property type="project" value="InterPro"/>
</dbReference>
<evidence type="ECO:0000313" key="4">
    <source>
        <dbReference type="EMBL" id="KAK2833733.1"/>
    </source>
</evidence>
<evidence type="ECO:0000256" key="1">
    <source>
        <dbReference type="ARBA" id="ARBA00010090"/>
    </source>
</evidence>
<name>A0AA88MAK3_CHASR</name>
<dbReference type="Proteomes" id="UP001187415">
    <property type="component" value="Unassembled WGS sequence"/>
</dbReference>
<dbReference type="PANTHER" id="PTHR14096:SF59">
    <property type="entry name" value="APOLIPOPROTEIN L, 1 ISOFORM X1"/>
    <property type="match status" value="1"/>
</dbReference>
<feature type="compositionally biased region" description="Acidic residues" evidence="2">
    <location>
        <begin position="49"/>
        <end position="76"/>
    </location>
</feature>
<evidence type="ECO:0000313" key="5">
    <source>
        <dbReference type="Proteomes" id="UP001187415"/>
    </source>
</evidence>
<keyword evidence="3" id="KW-0812">Transmembrane</keyword>
<sequence>MMMSISSRPSEVPQPDFKDPDAQELPKTPIQNHTMMSSTSSTSEVPQLDYEDSDAPDYEDPGGPDDGDPGGPDDGDPGGPDNGDPGAPELPNPPSTNHRVVSNSNSSSEVPQPDCGDPDAKELSNPSKPNHTMASTEAPHPDYKDTEASVPAVTESGSQSQHEVKPVPRPRSKIKKKAEGSSSSDSTDKTNSPATEEIHQNNECPQDNKRPHPVPPPPRPPMNKLNTSGKPTADSDGGNQNTGSNTKAAVKPPAVGNERTQSAPSRPERPPPPSFYYGKAPATQSKSCSEESQQTTCSSSSAVQTAFPDKVLSLDESYGEMAKDGKNKPAVPPRPKQSRLPCYASLCESSSPPQIRPPAPLPPTETPSEPLYSVIDADMDERPYLEILPNKEDKMIKPLTPTTEKRSASVNSEKNLRPLFAEYQDTMKQRGSWPRSGSPSWSGRSSPRAQSIEDTEDISGMLRWLKKVSKPDYMTPSVYGLSIEEEVRSCNHRAVNVSKGLRLYNLLMMKRNEGLRNIITEFCTISESLDKMQQKKKTMDIAGGTTGAVGGVAAVVGIALAPVTLGASLIATAVGAGMVVSAGGMSARTSKASKKIVNRTSVEQLVDEYMTNVVDLEHCLDFILSGMNELRRHDIGRLNRAGTQSEAVKMAQLSQSVFRVTTTNNNTGTSVAHASGMSSEKLLQAFSKEMDQYFTEDGLKLKKMNKSKFSGRLHLLAENLHDELEHLNHMWRVFT</sequence>
<dbReference type="Pfam" id="PF05461">
    <property type="entry name" value="ApoL"/>
    <property type="match status" value="1"/>
</dbReference>
<feature type="compositionally biased region" description="Pro residues" evidence="2">
    <location>
        <begin position="354"/>
        <end position="365"/>
    </location>
</feature>
<dbReference type="AlphaFoldDB" id="A0AA88MAK3"/>
<dbReference type="GO" id="GO:0006869">
    <property type="term" value="P:lipid transport"/>
    <property type="evidence" value="ECO:0007669"/>
    <property type="project" value="InterPro"/>
</dbReference>
<feature type="compositionally biased region" description="Low complexity" evidence="2">
    <location>
        <begin position="181"/>
        <end position="192"/>
    </location>
</feature>
<feature type="compositionally biased region" description="Low complexity" evidence="2">
    <location>
        <begin position="290"/>
        <end position="301"/>
    </location>
</feature>
<gene>
    <name evidence="4" type="ORF">Q5P01_017622</name>
</gene>
<feature type="transmembrane region" description="Helical" evidence="3">
    <location>
        <begin position="541"/>
        <end position="561"/>
    </location>
</feature>
<dbReference type="InterPro" id="IPR008405">
    <property type="entry name" value="ApoL"/>
</dbReference>
<feature type="transmembrane region" description="Helical" evidence="3">
    <location>
        <begin position="567"/>
        <end position="587"/>
    </location>
</feature>
<feature type="compositionally biased region" description="Low complexity" evidence="2">
    <location>
        <begin position="34"/>
        <end position="43"/>
    </location>
</feature>
<proteinExistence type="inferred from homology"/>
<dbReference type="EMBL" id="JAUPFM010000013">
    <property type="protein sequence ID" value="KAK2833733.1"/>
    <property type="molecule type" value="Genomic_DNA"/>
</dbReference>
<comment type="caution">
    <text evidence="4">The sequence shown here is derived from an EMBL/GenBank/DDBJ whole genome shotgun (WGS) entry which is preliminary data.</text>
</comment>
<organism evidence="4 5">
    <name type="scientific">Channa striata</name>
    <name type="common">Snakehead murrel</name>
    <name type="synonym">Ophicephalus striatus</name>
    <dbReference type="NCBI Taxonomy" id="64152"/>
    <lineage>
        <taxon>Eukaryota</taxon>
        <taxon>Metazoa</taxon>
        <taxon>Chordata</taxon>
        <taxon>Craniata</taxon>
        <taxon>Vertebrata</taxon>
        <taxon>Euteleostomi</taxon>
        <taxon>Actinopterygii</taxon>
        <taxon>Neopterygii</taxon>
        <taxon>Teleostei</taxon>
        <taxon>Neoteleostei</taxon>
        <taxon>Acanthomorphata</taxon>
        <taxon>Anabantaria</taxon>
        <taxon>Anabantiformes</taxon>
        <taxon>Channoidei</taxon>
        <taxon>Channidae</taxon>
        <taxon>Channa</taxon>
    </lineage>
</organism>
<feature type="region of interest" description="Disordered" evidence="2">
    <location>
        <begin position="1"/>
        <end position="369"/>
    </location>
</feature>